<dbReference type="SMART" id="SM00483">
    <property type="entry name" value="POLXc"/>
    <property type="match status" value="1"/>
</dbReference>
<evidence type="ECO:0000256" key="4">
    <source>
        <dbReference type="ARBA" id="ARBA00022705"/>
    </source>
</evidence>
<name>A0AAV9IT54_CYACA</name>
<sequence length="653" mass="71439">MPRTAQQGSSGANSAAGEPESRTVGTATRVTPRPRSAARGGRTAGRTATAAKNAPPRGHGMRTRAAAAADEAGASGSSQGAEAGMTDAFLPTDDSLLADAAEARAYNEALATELEALAEVYESGLASAHEPRLFRVVDERDLRRASSLRRAARRIRGISAGSARTVRDATSLYQLLFGGRARSPREPEELPGAAEASSGGSMGLTAKTRSPLSRLCFFDVLPAVDEFRSLWETHRRRGTPLERLREIRIFHDERGTQALTLFHCVWHAKRLRAMMWYGAGCRTLEDVASQCKLIDKRFQLGILYYDDFRLLIPYGEVAAITSVFASASTEIDADLSVIPVGALRRNRQECCDVDLVVTGERETLHPGGERYGSLRALIQLLRERHFITDEAVQIDAAVQRQERLRESALYSIDSLERLLGKAERRNGMQHDGGRDGTMRTDPWAAGRTAMVGSSGSGGVADEKARGAPSPPETPGDGAASRWWWGGNDADDDIDAEDEVTWSGVVRLAGKPHRRVDVYVVEQEQLPWALIAYTGSREFYHALVERALRRGLCVSAHGVRRADRFAADTAPQRAGSKSTLHSGDERMQVVSANEYESGGEDEASLTRFRQVQTERDAFEALGLRYREPPEREHAHALVECDDLRDDDTAGRDSE</sequence>
<evidence type="ECO:0000256" key="1">
    <source>
        <dbReference type="ARBA" id="ARBA00022634"/>
    </source>
</evidence>
<dbReference type="InterPro" id="IPR029398">
    <property type="entry name" value="PolB_thumb"/>
</dbReference>
<feature type="region of interest" description="Disordered" evidence="5">
    <location>
        <begin position="1"/>
        <end position="86"/>
    </location>
</feature>
<dbReference type="InterPro" id="IPR022312">
    <property type="entry name" value="DNA_pol_X"/>
</dbReference>
<protein>
    <recommendedName>
        <fullName evidence="6">DNA-directed DNA polymerase X domain-containing protein</fullName>
    </recommendedName>
</protein>
<keyword evidence="1" id="KW-0237">DNA synthesis</keyword>
<accession>A0AAV9IT54</accession>
<dbReference type="SUPFAM" id="SSF81301">
    <property type="entry name" value="Nucleotidyltransferase"/>
    <property type="match status" value="2"/>
</dbReference>
<keyword evidence="4" id="KW-0235">DNA replication</keyword>
<feature type="region of interest" description="Disordered" evidence="5">
    <location>
        <begin position="628"/>
        <end position="653"/>
    </location>
</feature>
<dbReference type="EMBL" id="JANCYW010000005">
    <property type="protein sequence ID" value="KAK4535475.1"/>
    <property type="molecule type" value="Genomic_DNA"/>
</dbReference>
<dbReference type="GO" id="GO:0005634">
    <property type="term" value="C:nucleus"/>
    <property type="evidence" value="ECO:0007669"/>
    <property type="project" value="TreeGrafter"/>
</dbReference>
<evidence type="ECO:0000256" key="3">
    <source>
        <dbReference type="ARBA" id="ARBA00022695"/>
    </source>
</evidence>
<evidence type="ECO:0000259" key="6">
    <source>
        <dbReference type="SMART" id="SM00483"/>
    </source>
</evidence>
<dbReference type="PANTHER" id="PTHR11276">
    <property type="entry name" value="DNA POLYMERASE TYPE-X FAMILY MEMBER"/>
    <property type="match status" value="1"/>
</dbReference>
<dbReference type="Proteomes" id="UP001301350">
    <property type="component" value="Unassembled WGS sequence"/>
</dbReference>
<dbReference type="InterPro" id="IPR028207">
    <property type="entry name" value="DNA_pol_B_palm_palm"/>
</dbReference>
<dbReference type="Pfam" id="PF14792">
    <property type="entry name" value="DNA_pol_B_palm"/>
    <property type="match status" value="1"/>
</dbReference>
<dbReference type="Gene3D" id="1.10.150.20">
    <property type="entry name" value="5' to 3' exonuclease, C-terminal subdomain"/>
    <property type="match status" value="1"/>
</dbReference>
<dbReference type="SUPFAM" id="SSF81585">
    <property type="entry name" value="PsbU/PolX domain-like"/>
    <property type="match status" value="1"/>
</dbReference>
<feature type="compositionally biased region" description="Low complexity" evidence="5">
    <location>
        <begin position="37"/>
        <end position="51"/>
    </location>
</feature>
<feature type="domain" description="DNA-directed DNA polymerase X" evidence="6">
    <location>
        <begin position="105"/>
        <end position="631"/>
    </location>
</feature>
<keyword evidence="2" id="KW-0808">Transferase</keyword>
<keyword evidence="3" id="KW-0548">Nucleotidyltransferase</keyword>
<dbReference type="GO" id="GO:0006303">
    <property type="term" value="P:double-strand break repair via nonhomologous end joining"/>
    <property type="evidence" value="ECO:0007669"/>
    <property type="project" value="TreeGrafter"/>
</dbReference>
<evidence type="ECO:0000256" key="2">
    <source>
        <dbReference type="ARBA" id="ARBA00022679"/>
    </source>
</evidence>
<dbReference type="InterPro" id="IPR043519">
    <property type="entry name" value="NT_sf"/>
</dbReference>
<organism evidence="7 8">
    <name type="scientific">Cyanidium caldarium</name>
    <name type="common">Red alga</name>
    <dbReference type="NCBI Taxonomy" id="2771"/>
    <lineage>
        <taxon>Eukaryota</taxon>
        <taxon>Rhodophyta</taxon>
        <taxon>Bangiophyceae</taxon>
        <taxon>Cyanidiales</taxon>
        <taxon>Cyanidiaceae</taxon>
        <taxon>Cyanidium</taxon>
    </lineage>
</organism>
<feature type="compositionally biased region" description="Low complexity" evidence="5">
    <location>
        <begin position="190"/>
        <end position="199"/>
    </location>
</feature>
<comment type="caution">
    <text evidence="7">The sequence shown here is derived from an EMBL/GenBank/DDBJ whole genome shotgun (WGS) entry which is preliminary data.</text>
</comment>
<feature type="compositionally biased region" description="Low complexity" evidence="5">
    <location>
        <begin position="65"/>
        <end position="84"/>
    </location>
</feature>
<dbReference type="Gene3D" id="3.30.210.10">
    <property type="entry name" value="DNA polymerase, thumb domain"/>
    <property type="match status" value="1"/>
</dbReference>
<proteinExistence type="predicted"/>
<reference evidence="7 8" key="1">
    <citation type="submission" date="2022-07" db="EMBL/GenBank/DDBJ databases">
        <title>Genome-wide signatures of adaptation to extreme environments.</title>
        <authorList>
            <person name="Cho C.H."/>
            <person name="Yoon H.S."/>
        </authorList>
    </citation>
    <scope>NUCLEOTIDE SEQUENCE [LARGE SCALE GENOMIC DNA]</scope>
    <source>
        <strain evidence="7 8">DBV 063 E5</strain>
    </source>
</reference>
<evidence type="ECO:0000313" key="8">
    <source>
        <dbReference type="Proteomes" id="UP001301350"/>
    </source>
</evidence>
<dbReference type="AlphaFoldDB" id="A0AAV9IT54"/>
<dbReference type="GO" id="GO:0003887">
    <property type="term" value="F:DNA-directed DNA polymerase activity"/>
    <property type="evidence" value="ECO:0007669"/>
    <property type="project" value="InterPro"/>
</dbReference>
<dbReference type="InterPro" id="IPR002054">
    <property type="entry name" value="DNA-dir_DNA_pol_X"/>
</dbReference>
<keyword evidence="8" id="KW-1185">Reference proteome</keyword>
<dbReference type="PANTHER" id="PTHR11276:SF28">
    <property type="entry name" value="DNA POLYMERASE LAMBDA"/>
    <property type="match status" value="1"/>
</dbReference>
<feature type="compositionally biased region" description="Basic and acidic residues" evidence="5">
    <location>
        <begin position="423"/>
        <end position="438"/>
    </location>
</feature>
<dbReference type="Gene3D" id="3.30.460.10">
    <property type="entry name" value="Beta Polymerase, domain 2"/>
    <property type="match status" value="1"/>
</dbReference>
<dbReference type="GO" id="GO:0003677">
    <property type="term" value="F:DNA binding"/>
    <property type="evidence" value="ECO:0007669"/>
    <property type="project" value="InterPro"/>
</dbReference>
<dbReference type="InterPro" id="IPR037160">
    <property type="entry name" value="DNA_Pol_thumb_sf"/>
</dbReference>
<feature type="compositionally biased region" description="Basic and acidic residues" evidence="5">
    <location>
        <begin position="628"/>
        <end position="637"/>
    </location>
</feature>
<feature type="region of interest" description="Disordered" evidence="5">
    <location>
        <begin position="182"/>
        <end position="203"/>
    </location>
</feature>
<gene>
    <name evidence="7" type="ORF">CDCA_CDCA05G1500</name>
</gene>
<dbReference type="Pfam" id="PF14791">
    <property type="entry name" value="DNA_pol_B_thumb"/>
    <property type="match status" value="1"/>
</dbReference>
<evidence type="ECO:0000313" key="7">
    <source>
        <dbReference type="EMBL" id="KAK4535475.1"/>
    </source>
</evidence>
<evidence type="ECO:0000256" key="5">
    <source>
        <dbReference type="SAM" id="MobiDB-lite"/>
    </source>
</evidence>
<feature type="region of interest" description="Disordered" evidence="5">
    <location>
        <begin position="423"/>
        <end position="481"/>
    </location>
</feature>
<feature type="compositionally biased region" description="Low complexity" evidence="5">
    <location>
        <begin position="8"/>
        <end position="17"/>
    </location>
</feature>